<reference evidence="3 4" key="1">
    <citation type="submission" date="2016-08" db="EMBL/GenBank/DDBJ databases">
        <authorList>
            <person name="Seilhamer J.J."/>
        </authorList>
    </citation>
    <scope>NUCLEOTIDE SEQUENCE [LARGE SCALE GENOMIC DNA]</scope>
    <source>
        <strain evidence="3 4">CCBAU 10071</strain>
    </source>
</reference>
<dbReference type="Gene3D" id="2.60.120.180">
    <property type="match status" value="1"/>
</dbReference>
<dbReference type="EMBL" id="FMAE01000017">
    <property type="protein sequence ID" value="SCB51371.1"/>
    <property type="molecule type" value="Genomic_DNA"/>
</dbReference>
<proteinExistence type="inferred from homology"/>
<keyword evidence="2" id="KW-0624">Polysaccharide degradation</keyword>
<keyword evidence="2" id="KW-0378">Hydrolase</keyword>
<dbReference type="Pfam" id="PF01670">
    <property type="entry name" value="Glyco_hydro_12"/>
    <property type="match status" value="1"/>
</dbReference>
<organism evidence="3 4">
    <name type="scientific">Bradyrhizobium yuanmingense</name>
    <dbReference type="NCBI Taxonomy" id="108015"/>
    <lineage>
        <taxon>Bacteria</taxon>
        <taxon>Pseudomonadati</taxon>
        <taxon>Pseudomonadota</taxon>
        <taxon>Alphaproteobacteria</taxon>
        <taxon>Hyphomicrobiales</taxon>
        <taxon>Nitrobacteraceae</taxon>
        <taxon>Bradyrhizobium</taxon>
    </lineage>
</organism>
<dbReference type="InterPro" id="IPR002594">
    <property type="entry name" value="GH12"/>
</dbReference>
<evidence type="ECO:0000313" key="4">
    <source>
        <dbReference type="Proteomes" id="UP000183174"/>
    </source>
</evidence>
<dbReference type="PANTHER" id="PTHR34002:SF9">
    <property type="entry name" value="XYLOGLUCAN-SPECIFIC ENDO-BETA-1,4-GLUCANASE A"/>
    <property type="match status" value="1"/>
</dbReference>
<keyword evidence="2" id="KW-0119">Carbohydrate metabolism</keyword>
<dbReference type="RefSeq" id="WP_036032086.1">
    <property type="nucleotide sequence ID" value="NZ_FMAE01000017.1"/>
</dbReference>
<dbReference type="SUPFAM" id="SSF49899">
    <property type="entry name" value="Concanavalin A-like lectins/glucanases"/>
    <property type="match status" value="1"/>
</dbReference>
<dbReference type="GO" id="GO:0000272">
    <property type="term" value="P:polysaccharide catabolic process"/>
    <property type="evidence" value="ECO:0007669"/>
    <property type="project" value="UniProtKB-KW"/>
</dbReference>
<keyword evidence="2" id="KW-0326">Glycosidase</keyword>
<name>A0A1C3XGI1_9BRAD</name>
<comment type="similarity">
    <text evidence="1 2">Belongs to the glycosyl hydrolase 12 (cellulase H) family.</text>
</comment>
<dbReference type="InterPro" id="IPR013320">
    <property type="entry name" value="ConA-like_dom_sf"/>
</dbReference>
<accession>A0A1C3XGI1</accession>
<evidence type="ECO:0000256" key="1">
    <source>
        <dbReference type="ARBA" id="ARBA00005519"/>
    </source>
</evidence>
<gene>
    <name evidence="3" type="ORF">GA0061099_101735</name>
</gene>
<dbReference type="GO" id="GO:0008810">
    <property type="term" value="F:cellulase activity"/>
    <property type="evidence" value="ECO:0007669"/>
    <property type="project" value="InterPro"/>
</dbReference>
<dbReference type="InterPro" id="IPR013319">
    <property type="entry name" value="GH11/12"/>
</dbReference>
<dbReference type="AlphaFoldDB" id="A0A1C3XGI1"/>
<dbReference type="PANTHER" id="PTHR34002">
    <property type="entry name" value="BLR1656 PROTEIN"/>
    <property type="match status" value="1"/>
</dbReference>
<evidence type="ECO:0000313" key="3">
    <source>
        <dbReference type="EMBL" id="SCB51371.1"/>
    </source>
</evidence>
<dbReference type="Proteomes" id="UP000183174">
    <property type="component" value="Unassembled WGS sequence"/>
</dbReference>
<sequence>MNSNRINGAGSPDSPMGYVCSQEHHDLFRQAVNEVRSSAAASVPAKAPIWSSSAPYGNFSRDGFSWNNDVWGSGAGPQTISVYGANRWSVWSNQPGTGGIKSYPHEAVHIGKPLSAINTLSSTFNQDVPKSGAWDTAYDIWDSSNQHEIMIWTNYTGNSDGSGNVKPISHHYRQDPSGAAIPVYTNVNVGGTTWNVFEGNNGHNVISLVPTSKSNSGTVDIKGILEWIKSKGYFGDINVGSVQYGVEITSSPGGMNFKFNDWTVTSK</sequence>
<evidence type="ECO:0000256" key="2">
    <source>
        <dbReference type="RuleBase" id="RU361163"/>
    </source>
</evidence>
<dbReference type="NCBIfam" id="NF004860">
    <property type="entry name" value="PRK06215.1"/>
    <property type="match status" value="1"/>
</dbReference>
<protein>
    <submittedName>
        <fullName evidence="3">Type III effector endoglucanase GunA2</fullName>
    </submittedName>
</protein>